<feature type="compositionally biased region" description="Pro residues" evidence="14">
    <location>
        <begin position="552"/>
        <end position="561"/>
    </location>
</feature>
<keyword evidence="3 13" id="KW-0597">Phosphoprotein</keyword>
<dbReference type="SUPFAM" id="SSF46785">
    <property type="entry name" value="Winged helix' DNA-binding domain"/>
    <property type="match status" value="1"/>
</dbReference>
<dbReference type="GO" id="GO:0000156">
    <property type="term" value="F:phosphorelay response regulator activity"/>
    <property type="evidence" value="ECO:0007669"/>
    <property type="project" value="InterPro"/>
</dbReference>
<evidence type="ECO:0000256" key="12">
    <source>
        <dbReference type="PIRNR" id="PIRNR002595"/>
    </source>
</evidence>
<evidence type="ECO:0000256" key="4">
    <source>
        <dbReference type="ARBA" id="ARBA00023012"/>
    </source>
</evidence>
<dbReference type="InterPro" id="IPR000232">
    <property type="entry name" value="HSF_DNA-bd"/>
</dbReference>
<keyword evidence="6" id="KW-0175">Coiled coil</keyword>
<evidence type="ECO:0000256" key="3">
    <source>
        <dbReference type="ARBA" id="ARBA00022553"/>
    </source>
</evidence>
<keyword evidence="7 12" id="KW-0238">DNA-binding</keyword>
<evidence type="ECO:0000256" key="11">
    <source>
        <dbReference type="ARBA" id="ARBA00061465"/>
    </source>
</evidence>
<keyword evidence="5 12" id="KW-0805">Transcription regulation</keyword>
<evidence type="ECO:0000256" key="5">
    <source>
        <dbReference type="ARBA" id="ARBA00023015"/>
    </source>
</evidence>
<feature type="compositionally biased region" description="Low complexity" evidence="14">
    <location>
        <begin position="562"/>
        <end position="598"/>
    </location>
</feature>
<evidence type="ECO:0000256" key="8">
    <source>
        <dbReference type="ARBA" id="ARBA00023163"/>
    </source>
</evidence>
<dbReference type="InterPro" id="IPR014402">
    <property type="entry name" value="Sig_transdc_resp-reg_Skn7"/>
</dbReference>
<evidence type="ECO:0000256" key="13">
    <source>
        <dbReference type="PROSITE-ProRule" id="PRU00169"/>
    </source>
</evidence>
<dbReference type="GO" id="GO:0003700">
    <property type="term" value="F:DNA-binding transcription factor activity"/>
    <property type="evidence" value="ECO:0007669"/>
    <property type="project" value="UniProtKB-UniRule"/>
</dbReference>
<dbReference type="Proteomes" id="UP000243519">
    <property type="component" value="Unassembled WGS sequence"/>
</dbReference>
<feature type="compositionally biased region" description="Low complexity" evidence="14">
    <location>
        <begin position="640"/>
        <end position="669"/>
    </location>
</feature>
<dbReference type="OrthoDB" id="424572at2759"/>
<evidence type="ECO:0000259" key="15">
    <source>
        <dbReference type="PROSITE" id="PS50110"/>
    </source>
</evidence>
<feature type="compositionally biased region" description="Low complexity" evidence="14">
    <location>
        <begin position="527"/>
        <end position="551"/>
    </location>
</feature>
<comment type="similarity">
    <text evidence="11">Belongs to the SKN7 family.</text>
</comment>
<feature type="region of interest" description="Disordered" evidence="14">
    <location>
        <begin position="699"/>
        <end position="722"/>
    </location>
</feature>
<dbReference type="PIRSF" id="PIRSF002595">
    <property type="entry name" value="RR_SKN7"/>
    <property type="match status" value="1"/>
</dbReference>
<reference evidence="16 17" key="1">
    <citation type="submission" date="2016-05" db="EMBL/GenBank/DDBJ databases">
        <title>Genome sequencing of Trichophyton violaceum CMCC(F)T3l isolated from hair.</title>
        <authorList>
            <person name="Zhan P."/>
            <person name="Tao Y."/>
            <person name="Liu W."/>
        </authorList>
    </citation>
    <scope>NUCLEOTIDE SEQUENCE [LARGE SCALE GENOMIC DNA]</scope>
    <source>
        <strain evidence="17">CMCC(F)T3l</strain>
    </source>
</reference>
<dbReference type="Gene3D" id="3.40.50.2300">
    <property type="match status" value="1"/>
</dbReference>
<comment type="subcellular location">
    <subcellularLocation>
        <location evidence="1 12">Nucleus</location>
    </subcellularLocation>
</comment>
<organism evidence="16 17">
    <name type="scientific">Trichophyton violaceum</name>
    <dbReference type="NCBI Taxonomy" id="34388"/>
    <lineage>
        <taxon>Eukaryota</taxon>
        <taxon>Fungi</taxon>
        <taxon>Dikarya</taxon>
        <taxon>Ascomycota</taxon>
        <taxon>Pezizomycotina</taxon>
        <taxon>Eurotiomycetes</taxon>
        <taxon>Eurotiomycetidae</taxon>
        <taxon>Onygenales</taxon>
        <taxon>Arthrodermataceae</taxon>
        <taxon>Trichophyton</taxon>
    </lineage>
</organism>
<keyword evidence="4" id="KW-0902">Two-component regulatory system</keyword>
<dbReference type="PROSITE" id="PS00434">
    <property type="entry name" value="HSF_DOMAIN"/>
    <property type="match status" value="1"/>
</dbReference>
<feature type="modified residue" description="4-aspartylphosphate" evidence="13">
    <location>
        <position position="451"/>
    </location>
</feature>
<evidence type="ECO:0000256" key="7">
    <source>
        <dbReference type="ARBA" id="ARBA00023125"/>
    </source>
</evidence>
<proteinExistence type="inferred from homology"/>
<dbReference type="SMART" id="SM00415">
    <property type="entry name" value="HSF"/>
    <property type="match status" value="1"/>
</dbReference>
<keyword evidence="8 12" id="KW-0804">Transcription</keyword>
<protein>
    <recommendedName>
        <fullName evidence="12">Transcription factor</fullName>
    </recommendedName>
</protein>
<dbReference type="InterPro" id="IPR001789">
    <property type="entry name" value="Sig_transdc_resp-reg_receiver"/>
</dbReference>
<dbReference type="PRINTS" id="PR00056">
    <property type="entry name" value="HSFDOMAIN"/>
</dbReference>
<keyword evidence="17" id="KW-1185">Reference proteome</keyword>
<feature type="region of interest" description="Disordered" evidence="14">
    <location>
        <begin position="524"/>
        <end position="678"/>
    </location>
</feature>
<evidence type="ECO:0000256" key="2">
    <source>
        <dbReference type="ARBA" id="ARBA00011233"/>
    </source>
</evidence>
<dbReference type="FunFam" id="1.10.10.10:FF:000380">
    <property type="entry name" value="Transcription factor SKN7"/>
    <property type="match status" value="1"/>
</dbReference>
<dbReference type="PANTHER" id="PTHR45339:SF1">
    <property type="entry name" value="HYBRID SIGNAL TRANSDUCTION HISTIDINE KINASE J"/>
    <property type="match status" value="1"/>
</dbReference>
<name>A0A178FTB4_TRIVO</name>
<dbReference type="InterPro" id="IPR036388">
    <property type="entry name" value="WH-like_DNA-bd_sf"/>
</dbReference>
<dbReference type="AlphaFoldDB" id="A0A178FTB4"/>
<comment type="subunit">
    <text evidence="2">Homotrimer.</text>
</comment>
<dbReference type="Gene3D" id="1.10.10.10">
    <property type="entry name" value="Winged helix-like DNA-binding domain superfamily/Winged helix DNA-binding domain"/>
    <property type="match status" value="1"/>
</dbReference>
<dbReference type="GO" id="GO:0006357">
    <property type="term" value="P:regulation of transcription by RNA polymerase II"/>
    <property type="evidence" value="ECO:0007669"/>
    <property type="project" value="UniProtKB-UniRule"/>
</dbReference>
<evidence type="ECO:0000313" key="16">
    <source>
        <dbReference type="EMBL" id="OAL75368.1"/>
    </source>
</evidence>
<dbReference type="SUPFAM" id="SSF52172">
    <property type="entry name" value="CheY-like"/>
    <property type="match status" value="1"/>
</dbReference>
<sequence>MDNPPPSGSAGNSSDFVRKLYKMLEDPSYAQIVRWGDDRDSFVVLECEKFTKSILPKHFKHSNFASFVRQLNKYDFHKVRQNNEETGQSPYGPSAWEFKHPEFKADNKDSLDNIRRKAPAPRKQAPANEDSIPTQQLDLLNSQLLAQQQQLQHLTERISQTSIEHQMVLQEVRRVQKSVLGHDQVVHCILTYLHSLDARQKRDSRAAAAAASLSFQSQTTDLSPSQVAGIDENPAASPLQHATKLLNEMTAENQFNFSALEGIVAATPPLDHQQQRANAAAAAAAAVNGVNGVNGVNVVGGVVGMTPPTSAAAAAQQQAASLSSYPKMNGELEQVVYPVGATNGIDPMYSEHVNNIPYPLPTNPSANKDMDVPDVRRQYPVSNDGRKKSIYPDPGWARSPHILLVEDDQTCRQIGGKFLYSFSCVVDTALDGLEAVNKIQGGSKYDLILMDIIMPNLDGVSACSLIRRFDSTPIIAMTSNIRSSDIDLYFHHGMNDVLPKPFTRQSLLNMLEKHLVSLKNVNPMDASQQQQQQPQPQQQQQQQQPTTSSNAPPTPQPPPGQPTSTNSNPGPGPSPLSNSISVPVNVPVNVPVSGLPPSSQQPVKDESSPNQSPSTMGQQTWQNSPLTPAPGQSFDNNGLQYQQQQQQQQQPQSQTQNQQPPSQAPNQSQHNHIKHRRQASDMAGIDLNVNAYNKRQRIFPGSGPGPGPGAQVVNPMQTSRMA</sequence>
<comment type="caution">
    <text evidence="16">The sequence shown here is derived from an EMBL/GenBank/DDBJ whole genome shotgun (WGS) entry which is preliminary data.</text>
</comment>
<comment type="function">
    <text evidence="10">Transcription factor that is part of a SLN1-YPD1-SKN7 two-component regulatory system, which controls gene expression in response to changes in the osmolarity of the extracellular environment. Under low osmotic conditions, phosphorylated and activated by the phosphorelay intermediate protein YPD1. Also activated in response to oxidative stress, independent on the two-component regulatory system. Regulates heat shock genes in response to oxidative stress and genes involved in cell wall integrity in response to osmotic changes.</text>
</comment>
<dbReference type="InterPro" id="IPR036390">
    <property type="entry name" value="WH_DNA-bd_sf"/>
</dbReference>
<evidence type="ECO:0000313" key="17">
    <source>
        <dbReference type="Proteomes" id="UP000243519"/>
    </source>
</evidence>
<evidence type="ECO:0000256" key="14">
    <source>
        <dbReference type="SAM" id="MobiDB-lite"/>
    </source>
</evidence>
<dbReference type="FunFam" id="3.40.50.2300:FF:000212">
    <property type="entry name" value="Stress response regulator/HFS transcription factor"/>
    <property type="match status" value="1"/>
</dbReference>
<keyword evidence="9 12" id="KW-0539">Nucleus</keyword>
<dbReference type="PANTHER" id="PTHR45339">
    <property type="entry name" value="HYBRID SIGNAL TRANSDUCTION HISTIDINE KINASE J"/>
    <property type="match status" value="1"/>
</dbReference>
<dbReference type="Pfam" id="PF00447">
    <property type="entry name" value="HSF_DNA-bind"/>
    <property type="match status" value="1"/>
</dbReference>
<dbReference type="CDD" id="cd17546">
    <property type="entry name" value="REC_hyHK_CKI1_RcsC-like"/>
    <property type="match status" value="1"/>
</dbReference>
<feature type="compositionally biased region" description="Polar residues" evidence="14">
    <location>
        <begin position="608"/>
        <end position="626"/>
    </location>
</feature>
<feature type="domain" description="Response regulatory" evidence="15">
    <location>
        <begin position="401"/>
        <end position="515"/>
    </location>
</feature>
<evidence type="ECO:0000256" key="1">
    <source>
        <dbReference type="ARBA" id="ARBA00004123"/>
    </source>
</evidence>
<accession>A0A178FTB4</accession>
<dbReference type="Pfam" id="PF00072">
    <property type="entry name" value="Response_reg"/>
    <property type="match status" value="1"/>
</dbReference>
<dbReference type="GO" id="GO:0005634">
    <property type="term" value="C:nucleus"/>
    <property type="evidence" value="ECO:0007669"/>
    <property type="project" value="UniProtKB-SubCell"/>
</dbReference>
<evidence type="ECO:0000256" key="9">
    <source>
        <dbReference type="ARBA" id="ARBA00023242"/>
    </source>
</evidence>
<dbReference type="SMART" id="SM00448">
    <property type="entry name" value="REC"/>
    <property type="match status" value="1"/>
</dbReference>
<dbReference type="GO" id="GO:0043565">
    <property type="term" value="F:sequence-specific DNA binding"/>
    <property type="evidence" value="ECO:0007669"/>
    <property type="project" value="InterPro"/>
</dbReference>
<dbReference type="EMBL" id="LHPN01000001">
    <property type="protein sequence ID" value="OAL75368.1"/>
    <property type="molecule type" value="Genomic_DNA"/>
</dbReference>
<dbReference type="PROSITE" id="PS50110">
    <property type="entry name" value="RESPONSE_REGULATORY"/>
    <property type="match status" value="1"/>
</dbReference>
<dbReference type="InterPro" id="IPR011006">
    <property type="entry name" value="CheY-like_superfamily"/>
</dbReference>
<evidence type="ECO:0000256" key="10">
    <source>
        <dbReference type="ARBA" id="ARBA00057149"/>
    </source>
</evidence>
<gene>
    <name evidence="16" type="ORF">A7D00_0967</name>
</gene>
<evidence type="ECO:0000256" key="6">
    <source>
        <dbReference type="ARBA" id="ARBA00023054"/>
    </source>
</evidence>